<keyword evidence="3 6" id="KW-0472">Membrane</keyword>
<keyword evidence="9" id="KW-1185">Reference proteome</keyword>
<sequence>MSDDFLAREAAVLGTNFSSSGAGLGGAEIDFDRAASAFPELDLDSDVPAVPVPSRGLESSGGGLTDGFGAFEGSLPSLNGHSNHNVKVTGGDDVVHRFESEFPPVSNYEPPFIAQPQSRPSFQTPIYQAQVEDDEPEVIRQWRERQEEAIRRRDESSAQKKHDTIKKAEAAIDEFYKEYNSKTERTIKENKEAEAEFLSNLESSLSTGTTWSRICDIIELQNSQSKTIARAGPGTTDLTRYKEVLLRLKREGESAPGAAGY</sequence>
<dbReference type="GO" id="GO:0005198">
    <property type="term" value="F:structural molecule activity"/>
    <property type="evidence" value="ECO:0007669"/>
    <property type="project" value="InterPro"/>
</dbReference>
<dbReference type="GO" id="GO:0030130">
    <property type="term" value="C:clathrin coat of trans-Golgi network vesicle"/>
    <property type="evidence" value="ECO:0007669"/>
    <property type="project" value="InterPro"/>
</dbReference>
<dbReference type="AlphaFoldDB" id="A0A9P6B4B9"/>
<protein>
    <recommendedName>
        <fullName evidence="6">Clathrin light chain</fullName>
    </recommendedName>
</protein>
<dbReference type="EMBL" id="MU128931">
    <property type="protein sequence ID" value="KAF9517474.1"/>
    <property type="molecule type" value="Genomic_DNA"/>
</dbReference>
<comment type="subcellular location">
    <subcellularLocation>
        <location evidence="1 6">Cytoplasmic vesicle membrane</location>
        <topology evidence="1 6">Peripheral membrane protein</topology>
        <orientation evidence="1 6">Cytoplasmic side</orientation>
    </subcellularLocation>
    <subcellularLocation>
        <location evidence="6">Membrane</location>
        <location evidence="6">Coated pit</location>
        <topology evidence="6">Peripheral membrane protein</topology>
        <orientation evidence="6">Cytoplasmic side</orientation>
    </subcellularLocation>
    <text evidence="6">Cytoplasmic face of coated pits and vesicles.</text>
</comment>
<keyword evidence="5 6" id="KW-0968">Cytoplasmic vesicle</keyword>
<accession>A0A9P6B4B9</accession>
<keyword evidence="7" id="KW-0175">Coiled coil</keyword>
<dbReference type="Pfam" id="PF01086">
    <property type="entry name" value="Clathrin_lg_ch"/>
    <property type="match status" value="1"/>
</dbReference>
<evidence type="ECO:0000256" key="4">
    <source>
        <dbReference type="ARBA" id="ARBA00023176"/>
    </source>
</evidence>
<evidence type="ECO:0000256" key="3">
    <source>
        <dbReference type="ARBA" id="ARBA00023136"/>
    </source>
</evidence>
<dbReference type="InterPro" id="IPR000996">
    <property type="entry name" value="Clathrin_L-chain"/>
</dbReference>
<evidence type="ECO:0000256" key="5">
    <source>
        <dbReference type="ARBA" id="ARBA00023329"/>
    </source>
</evidence>
<dbReference type="OrthoDB" id="5512at2759"/>
<evidence type="ECO:0000256" key="2">
    <source>
        <dbReference type="ARBA" id="ARBA00005263"/>
    </source>
</evidence>
<comment type="caution">
    <text evidence="8">The sequence shown here is derived from an EMBL/GenBank/DDBJ whole genome shotgun (WGS) entry which is preliminary data.</text>
</comment>
<dbReference type="PANTHER" id="PTHR10639:SF7">
    <property type="entry name" value="CLATHRIN LIGHT CHAIN"/>
    <property type="match status" value="1"/>
</dbReference>
<organism evidence="8 9">
    <name type="scientific">Hydnum rufescens UP504</name>
    <dbReference type="NCBI Taxonomy" id="1448309"/>
    <lineage>
        <taxon>Eukaryota</taxon>
        <taxon>Fungi</taxon>
        <taxon>Dikarya</taxon>
        <taxon>Basidiomycota</taxon>
        <taxon>Agaricomycotina</taxon>
        <taxon>Agaricomycetes</taxon>
        <taxon>Cantharellales</taxon>
        <taxon>Hydnaceae</taxon>
        <taxon>Hydnum</taxon>
    </lineage>
</organism>
<dbReference type="PANTHER" id="PTHR10639">
    <property type="entry name" value="CLATHRIN LIGHT CHAIN"/>
    <property type="match status" value="1"/>
</dbReference>
<gene>
    <name evidence="8" type="ORF">BS47DRAFT_1375629</name>
</gene>
<proteinExistence type="inferred from homology"/>
<keyword evidence="4 6" id="KW-0168">Coated pit</keyword>
<evidence type="ECO:0000256" key="1">
    <source>
        <dbReference type="ARBA" id="ARBA00004180"/>
    </source>
</evidence>
<dbReference type="GO" id="GO:0006886">
    <property type="term" value="P:intracellular protein transport"/>
    <property type="evidence" value="ECO:0007669"/>
    <property type="project" value="InterPro"/>
</dbReference>
<evidence type="ECO:0000313" key="8">
    <source>
        <dbReference type="EMBL" id="KAF9517474.1"/>
    </source>
</evidence>
<reference evidence="8" key="1">
    <citation type="journal article" date="2020" name="Nat. Commun.">
        <title>Large-scale genome sequencing of mycorrhizal fungi provides insights into the early evolution of symbiotic traits.</title>
        <authorList>
            <person name="Miyauchi S."/>
            <person name="Kiss E."/>
            <person name="Kuo A."/>
            <person name="Drula E."/>
            <person name="Kohler A."/>
            <person name="Sanchez-Garcia M."/>
            <person name="Morin E."/>
            <person name="Andreopoulos B."/>
            <person name="Barry K.W."/>
            <person name="Bonito G."/>
            <person name="Buee M."/>
            <person name="Carver A."/>
            <person name="Chen C."/>
            <person name="Cichocki N."/>
            <person name="Clum A."/>
            <person name="Culley D."/>
            <person name="Crous P.W."/>
            <person name="Fauchery L."/>
            <person name="Girlanda M."/>
            <person name="Hayes R.D."/>
            <person name="Keri Z."/>
            <person name="LaButti K."/>
            <person name="Lipzen A."/>
            <person name="Lombard V."/>
            <person name="Magnuson J."/>
            <person name="Maillard F."/>
            <person name="Murat C."/>
            <person name="Nolan M."/>
            <person name="Ohm R.A."/>
            <person name="Pangilinan J."/>
            <person name="Pereira M.F."/>
            <person name="Perotto S."/>
            <person name="Peter M."/>
            <person name="Pfister S."/>
            <person name="Riley R."/>
            <person name="Sitrit Y."/>
            <person name="Stielow J.B."/>
            <person name="Szollosi G."/>
            <person name="Zifcakova L."/>
            <person name="Stursova M."/>
            <person name="Spatafora J.W."/>
            <person name="Tedersoo L."/>
            <person name="Vaario L.M."/>
            <person name="Yamada A."/>
            <person name="Yan M."/>
            <person name="Wang P."/>
            <person name="Xu J."/>
            <person name="Bruns T."/>
            <person name="Baldrian P."/>
            <person name="Vilgalys R."/>
            <person name="Dunand C."/>
            <person name="Henrissat B."/>
            <person name="Grigoriev I.V."/>
            <person name="Hibbett D."/>
            <person name="Nagy L.G."/>
            <person name="Martin F.M."/>
        </authorList>
    </citation>
    <scope>NUCLEOTIDE SEQUENCE</scope>
    <source>
        <strain evidence="8">UP504</strain>
    </source>
</reference>
<dbReference type="GO" id="GO:0032050">
    <property type="term" value="F:clathrin heavy chain binding"/>
    <property type="evidence" value="ECO:0007669"/>
    <property type="project" value="TreeGrafter"/>
</dbReference>
<comment type="similarity">
    <text evidence="2 6">Belongs to the clathrin light chain family.</text>
</comment>
<dbReference type="Proteomes" id="UP000886523">
    <property type="component" value="Unassembled WGS sequence"/>
</dbReference>
<dbReference type="GO" id="GO:0030132">
    <property type="term" value="C:clathrin coat of coated pit"/>
    <property type="evidence" value="ECO:0007669"/>
    <property type="project" value="InterPro"/>
</dbReference>
<name>A0A9P6B4B9_9AGAM</name>
<dbReference type="GO" id="GO:0072583">
    <property type="term" value="P:clathrin-dependent endocytosis"/>
    <property type="evidence" value="ECO:0007669"/>
    <property type="project" value="TreeGrafter"/>
</dbReference>
<evidence type="ECO:0000256" key="7">
    <source>
        <dbReference type="SAM" id="Coils"/>
    </source>
</evidence>
<evidence type="ECO:0000313" key="9">
    <source>
        <dbReference type="Proteomes" id="UP000886523"/>
    </source>
</evidence>
<evidence type="ECO:0000256" key="6">
    <source>
        <dbReference type="RuleBase" id="RU363137"/>
    </source>
</evidence>
<feature type="coiled-coil region" evidence="7">
    <location>
        <begin position="139"/>
        <end position="196"/>
    </location>
</feature>
<comment type="function">
    <text evidence="6">Clathrin is the major protein of the polyhedral coat of coated pits and vesicles.</text>
</comment>